<dbReference type="PANTHER" id="PTHR12443">
    <property type="entry name" value="TRANSLOCATION PROTEIN SEC62"/>
    <property type="match status" value="1"/>
</dbReference>
<keyword evidence="8 12" id="KW-1133">Transmembrane helix</keyword>
<evidence type="ECO:0000256" key="8">
    <source>
        <dbReference type="ARBA" id="ARBA00022989"/>
    </source>
</evidence>
<dbReference type="PANTHER" id="PTHR12443:SF9">
    <property type="entry name" value="TRANSLOCATION PROTEIN SEC62"/>
    <property type="match status" value="1"/>
</dbReference>
<dbReference type="NCBIfam" id="TIGR00869">
    <property type="entry name" value="sec62"/>
    <property type="match status" value="1"/>
</dbReference>
<feature type="transmembrane region" description="Helical" evidence="12">
    <location>
        <begin position="229"/>
        <end position="250"/>
    </location>
</feature>
<evidence type="ECO:0000256" key="11">
    <source>
        <dbReference type="SAM" id="MobiDB-lite"/>
    </source>
</evidence>
<dbReference type="Proteomes" id="UP000800096">
    <property type="component" value="Unassembled WGS sequence"/>
</dbReference>
<reference evidence="13" key="1">
    <citation type="journal article" date="2020" name="Stud. Mycol.">
        <title>101 Dothideomycetes genomes: a test case for predicting lifestyles and emergence of pathogens.</title>
        <authorList>
            <person name="Haridas S."/>
            <person name="Albert R."/>
            <person name="Binder M."/>
            <person name="Bloem J."/>
            <person name="Labutti K."/>
            <person name="Salamov A."/>
            <person name="Andreopoulos B."/>
            <person name="Baker S."/>
            <person name="Barry K."/>
            <person name="Bills G."/>
            <person name="Bluhm B."/>
            <person name="Cannon C."/>
            <person name="Castanera R."/>
            <person name="Culley D."/>
            <person name="Daum C."/>
            <person name="Ezra D."/>
            <person name="Gonzalez J."/>
            <person name="Henrissat B."/>
            <person name="Kuo A."/>
            <person name="Liang C."/>
            <person name="Lipzen A."/>
            <person name="Lutzoni F."/>
            <person name="Magnuson J."/>
            <person name="Mondo S."/>
            <person name="Nolan M."/>
            <person name="Ohm R."/>
            <person name="Pangilinan J."/>
            <person name="Park H.-J."/>
            <person name="Ramirez L."/>
            <person name="Alfaro M."/>
            <person name="Sun H."/>
            <person name="Tritt A."/>
            <person name="Yoshinaga Y."/>
            <person name="Zwiers L.-H."/>
            <person name="Turgeon B."/>
            <person name="Goodwin S."/>
            <person name="Spatafora J."/>
            <person name="Crous P."/>
            <person name="Grigoriev I."/>
        </authorList>
    </citation>
    <scope>NUCLEOTIDE SEQUENCE</scope>
    <source>
        <strain evidence="13">HMLAC05119</strain>
    </source>
</reference>
<feature type="region of interest" description="Disordered" evidence="11">
    <location>
        <begin position="74"/>
        <end position="98"/>
    </location>
</feature>
<accession>A0A6A5QBE6</accession>
<comment type="similarity">
    <text evidence="2">Belongs to the SEC62 family.</text>
</comment>
<comment type="subcellular location">
    <subcellularLocation>
        <location evidence="1">Endoplasmic reticulum membrane</location>
        <topology evidence="1">Multi-pass membrane protein</topology>
    </subcellularLocation>
</comment>
<dbReference type="GO" id="GO:0005789">
    <property type="term" value="C:endoplasmic reticulum membrane"/>
    <property type="evidence" value="ECO:0007669"/>
    <property type="project" value="UniProtKB-SubCell"/>
</dbReference>
<keyword evidence="6" id="KW-0256">Endoplasmic reticulum</keyword>
<keyword evidence="10 12" id="KW-0472">Membrane</keyword>
<feature type="compositionally biased region" description="Polar residues" evidence="11">
    <location>
        <begin position="27"/>
        <end position="39"/>
    </location>
</feature>
<evidence type="ECO:0000256" key="6">
    <source>
        <dbReference type="ARBA" id="ARBA00022824"/>
    </source>
</evidence>
<dbReference type="InterPro" id="IPR004728">
    <property type="entry name" value="Sec62"/>
</dbReference>
<evidence type="ECO:0000256" key="3">
    <source>
        <dbReference type="ARBA" id="ARBA00021257"/>
    </source>
</evidence>
<name>A0A6A5QBE6_AMPQU</name>
<evidence type="ECO:0000256" key="9">
    <source>
        <dbReference type="ARBA" id="ARBA00023010"/>
    </source>
</evidence>
<evidence type="ECO:0000256" key="10">
    <source>
        <dbReference type="ARBA" id="ARBA00023136"/>
    </source>
</evidence>
<proteinExistence type="inferred from homology"/>
<dbReference type="AlphaFoldDB" id="A0A6A5QBE6"/>
<keyword evidence="7" id="KW-0653">Protein transport</keyword>
<dbReference type="OrthoDB" id="200187at2759"/>
<evidence type="ECO:0000313" key="13">
    <source>
        <dbReference type="EMBL" id="KAF1912855.1"/>
    </source>
</evidence>
<organism evidence="13 14">
    <name type="scientific">Ampelomyces quisqualis</name>
    <name type="common">Powdery mildew agent</name>
    <dbReference type="NCBI Taxonomy" id="50730"/>
    <lineage>
        <taxon>Eukaryota</taxon>
        <taxon>Fungi</taxon>
        <taxon>Dikarya</taxon>
        <taxon>Ascomycota</taxon>
        <taxon>Pezizomycotina</taxon>
        <taxon>Dothideomycetes</taxon>
        <taxon>Pleosporomycetidae</taxon>
        <taxon>Pleosporales</taxon>
        <taxon>Pleosporineae</taxon>
        <taxon>Phaeosphaeriaceae</taxon>
        <taxon>Ampelomyces</taxon>
    </lineage>
</organism>
<feature type="region of interest" description="Disordered" evidence="11">
    <location>
        <begin position="321"/>
        <end position="405"/>
    </location>
</feature>
<gene>
    <name evidence="13" type="ORF">BDU57DRAFT_521413</name>
</gene>
<dbReference type="EMBL" id="ML979139">
    <property type="protein sequence ID" value="KAF1912855.1"/>
    <property type="molecule type" value="Genomic_DNA"/>
</dbReference>
<evidence type="ECO:0000256" key="7">
    <source>
        <dbReference type="ARBA" id="ARBA00022927"/>
    </source>
</evidence>
<evidence type="ECO:0000256" key="2">
    <source>
        <dbReference type="ARBA" id="ARBA00010604"/>
    </source>
</evidence>
<dbReference type="GO" id="GO:0031204">
    <property type="term" value="P:post-translational protein targeting to membrane, translocation"/>
    <property type="evidence" value="ECO:0007669"/>
    <property type="project" value="TreeGrafter"/>
</dbReference>
<keyword evidence="14" id="KW-1185">Reference proteome</keyword>
<evidence type="ECO:0000256" key="1">
    <source>
        <dbReference type="ARBA" id="ARBA00004477"/>
    </source>
</evidence>
<feature type="transmembrane region" description="Helical" evidence="12">
    <location>
        <begin position="256"/>
        <end position="282"/>
    </location>
</feature>
<keyword evidence="5 12" id="KW-0812">Transmembrane</keyword>
<evidence type="ECO:0000256" key="5">
    <source>
        <dbReference type="ARBA" id="ARBA00022692"/>
    </source>
</evidence>
<feature type="compositionally biased region" description="Low complexity" evidence="11">
    <location>
        <begin position="1"/>
        <end position="13"/>
    </location>
</feature>
<feature type="region of interest" description="Disordered" evidence="11">
    <location>
        <begin position="1"/>
        <end position="39"/>
    </location>
</feature>
<dbReference type="InterPro" id="IPR011553">
    <property type="entry name" value="Sec62_asco"/>
</dbReference>
<keyword evidence="4" id="KW-0813">Transport</keyword>
<protein>
    <recommendedName>
        <fullName evidence="3">Translocation protein SEC62</fullName>
    </recommendedName>
</protein>
<evidence type="ECO:0000313" key="14">
    <source>
        <dbReference type="Proteomes" id="UP000800096"/>
    </source>
</evidence>
<dbReference type="Pfam" id="PF03839">
    <property type="entry name" value="Sec62"/>
    <property type="match status" value="1"/>
</dbReference>
<sequence length="405" mass="45099">MSDDGPPQSGPSQNGPPPPQGLPINFQGPNGQQPTPEQIRQIQEQLAIEAEKLGISVQEYVQRLREQALAQQQAQMRAQQEAPQQQQQPIQPGPPKPEAIALANWLKTQDLKLRTVVHDEKRKDMFRVKRAIRALQSPAYQKARSKNLLLPEVNDRASAENTFKLLPLSLLALRVTKIDGDAPGHEGHNHGKKKRVKGLWDVRIEQHQNANDDNYYIWLYEGSQWKQKLYAGGALLLVIAIVLFPLWPLVLRQGVWYVSMGMLGLLGLFFAMAIVRLILFIITMFTVSPGLWLYPNLFEDVGFFDSFRPLWAWHETPKDIKEKKRAKKEKKAAKQAAKAAANGHSVGKKNKRGGASPLPGTATPVQAPAHVDAAPQPTGSNLAPAGSVVQRQPQRATVEEAEEDE</sequence>
<evidence type="ECO:0000256" key="12">
    <source>
        <dbReference type="SAM" id="Phobius"/>
    </source>
</evidence>
<keyword evidence="9" id="KW-0811">Translocation</keyword>
<feature type="compositionally biased region" description="Low complexity" evidence="11">
    <location>
        <begin position="74"/>
        <end position="90"/>
    </location>
</feature>
<evidence type="ECO:0000256" key="4">
    <source>
        <dbReference type="ARBA" id="ARBA00022448"/>
    </source>
</evidence>
<feature type="compositionally biased region" description="Basic residues" evidence="11">
    <location>
        <begin position="323"/>
        <end position="333"/>
    </location>
</feature>